<feature type="region of interest" description="Disordered" evidence="1">
    <location>
        <begin position="467"/>
        <end position="556"/>
    </location>
</feature>
<feature type="compositionally biased region" description="Low complexity" evidence="1">
    <location>
        <begin position="515"/>
        <end position="538"/>
    </location>
</feature>
<evidence type="ECO:0000259" key="2">
    <source>
        <dbReference type="Pfam" id="PF11001"/>
    </source>
</evidence>
<sequence length="578" mass="64418">MQLPIPSTSAFQGYLDKWIPDSVRQEAGRVAVSAADEKKVRRRRDSSNIGKDIRHHEQRAPLPADMDDDDEGEWPMHEKTMDPATKYLMSNAPPDLEDTEMHMKKRPSQDDSAVSRKRKSVPRPEPLRRDSSSGSDEYVADGGAEYIPLIIGDEEAVTTFYMTRLRQMQQLMCKVVAKAWIKVIEPKKQSNFPYNRGNETKPLWWPDNVRHKEPDHLMKPERLELLLTMLRCGKVPISKLVVATSEVMVQIPKERIPLLEEIYMVAEKEERCKAGALSPETAVYIASSPEKMMNRTSNSTNQKPRSPKDRRQSLASPLHTPAIDRRLSIQSTAPSDLADTRDLDRREDPITLHHSAQAFNNPSVDYYPPPPPPEQHSQHGQNAQIYHDSNLALRNPMEQYHYVMNSQPQMASQPPVLRRHNTVPMPQTSGPQHHTWATATQIASLPPGTMPGTNMPGNMQGVPGLSGMFPPYSPGGSTPSYGSGSHGQRGSASNPGTPVGGTFHAQGMQLPPPGHQQQHQQHPLPGTLPQTLPGTMPGSLSGTLQQRGGGYHEGHGLRYTEFLGSDLGPEDEREQKME</sequence>
<dbReference type="Pfam" id="PF11001">
    <property type="entry name" value="AFUB_07903_YDR124W_hel"/>
    <property type="match status" value="1"/>
</dbReference>
<dbReference type="InterPro" id="IPR047092">
    <property type="entry name" value="AFUB_07903/YDR124W-like_hel"/>
</dbReference>
<dbReference type="PANTHER" id="PTHR36102:SF1">
    <property type="entry name" value="YDR124W-LIKE HELICAL BUNDLE DOMAIN-CONTAINING PROTEIN"/>
    <property type="match status" value="1"/>
</dbReference>
<keyword evidence="4" id="KW-1185">Reference proteome</keyword>
<feature type="region of interest" description="Disordered" evidence="1">
    <location>
        <begin position="285"/>
        <end position="382"/>
    </location>
</feature>
<dbReference type="eggNOG" id="ENOG502S0ES">
    <property type="taxonomic scope" value="Eukaryota"/>
</dbReference>
<dbReference type="AlphaFoldDB" id="U4L4P5"/>
<dbReference type="STRING" id="1076935.U4L4P5"/>
<dbReference type="PANTHER" id="PTHR36102">
    <property type="entry name" value="CHROMOSOME 10, WHOLE GENOME SHOTGUN SEQUENCE"/>
    <property type="match status" value="1"/>
</dbReference>
<dbReference type="EMBL" id="HF935675">
    <property type="protein sequence ID" value="CCX12032.1"/>
    <property type="molecule type" value="Genomic_DNA"/>
</dbReference>
<organism evidence="3 4">
    <name type="scientific">Pyronema omphalodes (strain CBS 100304)</name>
    <name type="common">Pyronema confluens</name>
    <dbReference type="NCBI Taxonomy" id="1076935"/>
    <lineage>
        <taxon>Eukaryota</taxon>
        <taxon>Fungi</taxon>
        <taxon>Dikarya</taxon>
        <taxon>Ascomycota</taxon>
        <taxon>Pezizomycotina</taxon>
        <taxon>Pezizomycetes</taxon>
        <taxon>Pezizales</taxon>
        <taxon>Pyronemataceae</taxon>
        <taxon>Pyronema</taxon>
    </lineage>
</organism>
<reference evidence="3 4" key="1">
    <citation type="journal article" date="2013" name="PLoS Genet.">
        <title>The genome and development-dependent transcriptomes of Pyronema confluens: a window into fungal evolution.</title>
        <authorList>
            <person name="Traeger S."/>
            <person name="Altegoer F."/>
            <person name="Freitag M."/>
            <person name="Gabaldon T."/>
            <person name="Kempken F."/>
            <person name="Kumar A."/>
            <person name="Marcet-Houben M."/>
            <person name="Poggeler S."/>
            <person name="Stajich J.E."/>
            <person name="Nowrousian M."/>
        </authorList>
    </citation>
    <scope>NUCLEOTIDE SEQUENCE [LARGE SCALE GENOMIC DNA]</scope>
    <source>
        <strain evidence="4">CBS 100304</strain>
        <tissue evidence="3">Vegetative mycelium</tissue>
    </source>
</reference>
<dbReference type="Proteomes" id="UP000018144">
    <property type="component" value="Unassembled WGS sequence"/>
</dbReference>
<evidence type="ECO:0000256" key="1">
    <source>
        <dbReference type="SAM" id="MobiDB-lite"/>
    </source>
</evidence>
<dbReference type="OrthoDB" id="5338458at2759"/>
<feature type="compositionally biased region" description="Polar residues" evidence="1">
    <location>
        <begin position="294"/>
        <end position="304"/>
    </location>
</feature>
<proteinExistence type="predicted"/>
<gene>
    <name evidence="3" type="ORF">PCON_11626</name>
</gene>
<evidence type="ECO:0000313" key="3">
    <source>
        <dbReference type="EMBL" id="CCX12032.1"/>
    </source>
</evidence>
<feature type="compositionally biased region" description="Basic and acidic residues" evidence="1">
    <location>
        <begin position="338"/>
        <end position="351"/>
    </location>
</feature>
<protein>
    <submittedName>
        <fullName evidence="3">Similar to Uncharacterized protein YDR124W acc. no. Q04608</fullName>
    </submittedName>
</protein>
<feature type="compositionally biased region" description="Low complexity" evidence="1">
    <location>
        <begin position="474"/>
        <end position="483"/>
    </location>
</feature>
<feature type="region of interest" description="Disordered" evidence="1">
    <location>
        <begin position="33"/>
        <end position="139"/>
    </location>
</feature>
<name>U4L4P5_PYROM</name>
<feature type="compositionally biased region" description="Polar residues" evidence="1">
    <location>
        <begin position="486"/>
        <end position="496"/>
    </location>
</feature>
<evidence type="ECO:0000313" key="4">
    <source>
        <dbReference type="Proteomes" id="UP000018144"/>
    </source>
</evidence>
<dbReference type="InterPro" id="IPR021264">
    <property type="entry name" value="AFUB_079030/YDR124W-like"/>
</dbReference>
<accession>U4L4P5</accession>
<feature type="domain" description="Subtelomeric hrmA-associated cluster protein AFUB-079030/YDR124W-like helical bundle" evidence="2">
    <location>
        <begin position="151"/>
        <end position="267"/>
    </location>
</feature>